<dbReference type="EMBL" id="LS483339">
    <property type="protein sequence ID" value="SQF25690.1"/>
    <property type="molecule type" value="Genomic_DNA"/>
</dbReference>
<sequence>MTNKVRMLGEDSYMDTNMMALEPKGIDPEYRSILLSIRQDCTRLQTHQLFPKSIINTSNLTYY</sequence>
<dbReference type="Proteomes" id="UP000249634">
    <property type="component" value="Chromosome 1"/>
</dbReference>
<name>A0A2X3UAB3_STRTR</name>
<protein>
    <submittedName>
        <fullName evidence="1">Type I restriction-modification system specificty subunit, truncated</fullName>
    </submittedName>
</protein>
<evidence type="ECO:0000313" key="1">
    <source>
        <dbReference type="EMBL" id="SQF25690.1"/>
    </source>
</evidence>
<proteinExistence type="predicted"/>
<dbReference type="AlphaFoldDB" id="A0A2X3UAB3"/>
<accession>A0A2X3UAB3</accession>
<evidence type="ECO:0000313" key="2">
    <source>
        <dbReference type="Proteomes" id="UP000249634"/>
    </source>
</evidence>
<gene>
    <name evidence="1" type="ORF">NCTC12958_01921</name>
</gene>
<organism evidence="1 2">
    <name type="scientific">Streptococcus thermophilus</name>
    <dbReference type="NCBI Taxonomy" id="1308"/>
    <lineage>
        <taxon>Bacteria</taxon>
        <taxon>Bacillati</taxon>
        <taxon>Bacillota</taxon>
        <taxon>Bacilli</taxon>
        <taxon>Lactobacillales</taxon>
        <taxon>Streptococcaceae</taxon>
        <taxon>Streptococcus</taxon>
    </lineage>
</organism>
<reference evidence="1 2" key="1">
    <citation type="submission" date="2018-06" db="EMBL/GenBank/DDBJ databases">
        <authorList>
            <consortium name="Pathogen Informatics"/>
            <person name="Doyle S."/>
        </authorList>
    </citation>
    <scope>NUCLEOTIDE SEQUENCE [LARGE SCALE GENOMIC DNA]</scope>
    <source>
        <strain evidence="1 2">NCTC12958</strain>
    </source>
</reference>